<evidence type="ECO:0000256" key="2">
    <source>
        <dbReference type="ARBA" id="ARBA00022896"/>
    </source>
</evidence>
<evidence type="ECO:0000256" key="1">
    <source>
        <dbReference type="ARBA" id="ARBA00022723"/>
    </source>
</evidence>
<evidence type="ECO:0000256" key="3">
    <source>
        <dbReference type="ARBA" id="ARBA00023004"/>
    </source>
</evidence>
<accession>A0AAN9KK88</accession>
<proteinExistence type="predicted"/>
<sequence length="262" mass="29571">MQSIPVPSVQELAKKSLIKVPDQYVIPEGESVLASNATSLPQVPVIDLSKLLSKDLKELEKLNHACKEWGFFQLVNHGVSTSLRENMKRGTVELFELPMEEKKKLWQKEGDIYGFGQAFVFDEKQKLEWADGFVTASLPTHLRKPRIFNQLPQLFRESIDTYSVELKNLAIEMMKLMGNALAIDPNEMTEIFTEGTLTIRINYYPPCPEPERVIGLKAHSDLGGLTILLQTNDVQGLQVKKDGQWIPINPYLVLSSSTLETS</sequence>
<dbReference type="Pfam" id="PF14226">
    <property type="entry name" value="DIOX_N"/>
    <property type="match status" value="1"/>
</dbReference>
<evidence type="ECO:0000313" key="7">
    <source>
        <dbReference type="Proteomes" id="UP001359559"/>
    </source>
</evidence>
<feature type="domain" description="Non-haem dioxygenase N-terminal" evidence="5">
    <location>
        <begin position="43"/>
        <end position="140"/>
    </location>
</feature>
<dbReference type="SUPFAM" id="SSF51197">
    <property type="entry name" value="Clavaminate synthase-like"/>
    <property type="match status" value="1"/>
</dbReference>
<dbReference type="EMBL" id="JAYKXN010000001">
    <property type="protein sequence ID" value="KAK7319170.1"/>
    <property type="molecule type" value="Genomic_DNA"/>
</dbReference>
<keyword evidence="1" id="KW-0479">Metal-binding</keyword>
<protein>
    <submittedName>
        <fullName evidence="6">Uncharacterized protein</fullName>
    </submittedName>
</protein>
<dbReference type="InterPro" id="IPR026992">
    <property type="entry name" value="DIOX_N"/>
</dbReference>
<keyword evidence="2" id="KW-0847">Vitamin C</keyword>
<dbReference type="GO" id="GO:0031418">
    <property type="term" value="F:L-ascorbic acid binding"/>
    <property type="evidence" value="ECO:0007669"/>
    <property type="project" value="UniProtKB-KW"/>
</dbReference>
<dbReference type="AlphaFoldDB" id="A0AAN9KK88"/>
<dbReference type="InterPro" id="IPR050295">
    <property type="entry name" value="Plant_2OG-oxidoreductases"/>
</dbReference>
<evidence type="ECO:0000313" key="6">
    <source>
        <dbReference type="EMBL" id="KAK7319170.1"/>
    </source>
</evidence>
<name>A0AAN9KK88_CLITE</name>
<dbReference type="InterPro" id="IPR027443">
    <property type="entry name" value="IPNS-like_sf"/>
</dbReference>
<feature type="domain" description="Isopenicillin N synthase-like Fe(2+) 2OG dioxygenase" evidence="4">
    <location>
        <begin position="198"/>
        <end position="250"/>
    </location>
</feature>
<dbReference type="Gene3D" id="2.60.120.330">
    <property type="entry name" value="B-lactam Antibiotic, Isopenicillin N Synthase, Chain"/>
    <property type="match status" value="1"/>
</dbReference>
<dbReference type="InterPro" id="IPR044861">
    <property type="entry name" value="IPNS-like_FE2OG_OXY"/>
</dbReference>
<dbReference type="Proteomes" id="UP001359559">
    <property type="component" value="Unassembled WGS sequence"/>
</dbReference>
<organism evidence="6 7">
    <name type="scientific">Clitoria ternatea</name>
    <name type="common">Butterfly pea</name>
    <dbReference type="NCBI Taxonomy" id="43366"/>
    <lineage>
        <taxon>Eukaryota</taxon>
        <taxon>Viridiplantae</taxon>
        <taxon>Streptophyta</taxon>
        <taxon>Embryophyta</taxon>
        <taxon>Tracheophyta</taxon>
        <taxon>Spermatophyta</taxon>
        <taxon>Magnoliopsida</taxon>
        <taxon>eudicotyledons</taxon>
        <taxon>Gunneridae</taxon>
        <taxon>Pentapetalae</taxon>
        <taxon>rosids</taxon>
        <taxon>fabids</taxon>
        <taxon>Fabales</taxon>
        <taxon>Fabaceae</taxon>
        <taxon>Papilionoideae</taxon>
        <taxon>50 kb inversion clade</taxon>
        <taxon>NPAAA clade</taxon>
        <taxon>indigoferoid/millettioid clade</taxon>
        <taxon>Phaseoleae</taxon>
        <taxon>Clitoria</taxon>
    </lineage>
</organism>
<keyword evidence="3" id="KW-0408">Iron</keyword>
<comment type="caution">
    <text evidence="6">The sequence shown here is derived from an EMBL/GenBank/DDBJ whole genome shotgun (WGS) entry which is preliminary data.</text>
</comment>
<reference evidence="6 7" key="1">
    <citation type="submission" date="2024-01" db="EMBL/GenBank/DDBJ databases">
        <title>The genomes of 5 underutilized Papilionoideae crops provide insights into root nodulation and disease resistance.</title>
        <authorList>
            <person name="Yuan L."/>
        </authorList>
    </citation>
    <scope>NUCLEOTIDE SEQUENCE [LARGE SCALE GENOMIC DNA]</scope>
    <source>
        <strain evidence="6">LY-2023</strain>
        <tissue evidence="6">Leaf</tissue>
    </source>
</reference>
<evidence type="ECO:0000259" key="5">
    <source>
        <dbReference type="Pfam" id="PF14226"/>
    </source>
</evidence>
<dbReference type="Pfam" id="PF03171">
    <property type="entry name" value="2OG-FeII_Oxy"/>
    <property type="match status" value="1"/>
</dbReference>
<evidence type="ECO:0000259" key="4">
    <source>
        <dbReference type="Pfam" id="PF03171"/>
    </source>
</evidence>
<keyword evidence="7" id="KW-1185">Reference proteome</keyword>
<dbReference type="FunFam" id="2.60.120.330:FF:000079">
    <property type="entry name" value="Protein SRG1"/>
    <property type="match status" value="1"/>
</dbReference>
<gene>
    <name evidence="6" type="ORF">RJT34_03888</name>
</gene>
<dbReference type="PANTHER" id="PTHR47991">
    <property type="entry name" value="OXOGLUTARATE/IRON-DEPENDENT DIOXYGENASE"/>
    <property type="match status" value="1"/>
</dbReference>
<dbReference type="GO" id="GO:0046872">
    <property type="term" value="F:metal ion binding"/>
    <property type="evidence" value="ECO:0007669"/>
    <property type="project" value="UniProtKB-KW"/>
</dbReference>